<feature type="transmembrane region" description="Helical" evidence="1">
    <location>
        <begin position="121"/>
        <end position="140"/>
    </location>
</feature>
<organism evidence="2">
    <name type="scientific">viral metagenome</name>
    <dbReference type="NCBI Taxonomy" id="1070528"/>
    <lineage>
        <taxon>unclassified sequences</taxon>
        <taxon>metagenomes</taxon>
        <taxon>organismal metagenomes</taxon>
    </lineage>
</organism>
<name>A0A6C0ETQ4_9ZZZZ</name>
<proteinExistence type="predicted"/>
<keyword evidence="1" id="KW-0472">Membrane</keyword>
<evidence type="ECO:0000313" key="2">
    <source>
        <dbReference type="EMBL" id="QHT32378.1"/>
    </source>
</evidence>
<accession>A0A6C0ETQ4</accession>
<dbReference type="EMBL" id="MN738936">
    <property type="protein sequence ID" value="QHT32378.1"/>
    <property type="molecule type" value="Genomic_DNA"/>
</dbReference>
<keyword evidence="1" id="KW-0812">Transmembrane</keyword>
<keyword evidence="1" id="KW-1133">Transmembrane helix</keyword>
<sequence length="181" mass="21282">MIDNNYNKDLNFDSYKQYVNNTGKYGDTNQIAQYNNFYTEMGNYKGDIRMSTVMLDYLNNNKLENIDNSLNDMRQIDINNYYTAKYNKESNILKQIIFYCCLALVGSLFFLKGLITETLYIVYLAIIIFIGFSAVLYSLYNLYMRDSIVFDEYDYPYLKAPGNDISYHSVEIKDTDDKKCL</sequence>
<feature type="transmembrane region" description="Helical" evidence="1">
    <location>
        <begin position="96"/>
        <end position="115"/>
    </location>
</feature>
<dbReference type="AlphaFoldDB" id="A0A6C0ETQ4"/>
<protein>
    <submittedName>
        <fullName evidence="2">Uncharacterized protein</fullName>
    </submittedName>
</protein>
<reference evidence="2" key="1">
    <citation type="journal article" date="2020" name="Nature">
        <title>Giant virus diversity and host interactions through global metagenomics.</title>
        <authorList>
            <person name="Schulz F."/>
            <person name="Roux S."/>
            <person name="Paez-Espino D."/>
            <person name="Jungbluth S."/>
            <person name="Walsh D.A."/>
            <person name="Denef V.J."/>
            <person name="McMahon K.D."/>
            <person name="Konstantinidis K.T."/>
            <person name="Eloe-Fadrosh E.A."/>
            <person name="Kyrpides N.C."/>
            <person name="Woyke T."/>
        </authorList>
    </citation>
    <scope>NUCLEOTIDE SEQUENCE</scope>
    <source>
        <strain evidence="2">GVMAG-M-3300009159-65</strain>
    </source>
</reference>
<evidence type="ECO:0000256" key="1">
    <source>
        <dbReference type="SAM" id="Phobius"/>
    </source>
</evidence>